<evidence type="ECO:0000259" key="1">
    <source>
        <dbReference type="SMART" id="SM01126"/>
    </source>
</evidence>
<protein>
    <submittedName>
        <fullName evidence="2">Transposase-like protein</fullName>
    </submittedName>
</protein>
<sequence>MWLLLPFPKQAILQTELKITKVTLAHWVSFCRSVCINWTKRAENRLGGPGKVVEADETYFGKIKSNIGRPPTFQQWVWGAVEKHSTKCILVPVEKRDAETLIPLCIEWILPGTLIMTDKWRAYRNLKHYGFKHLTVNHKKGFYDDETGANTQTIERCWRDVKGALPKFGRRKEFFPGYLATYLFMRGHPEATQRLHFFLKEVSSMYPGIAASTSSCTPSTSQ</sequence>
<keyword evidence="3" id="KW-1185">Reference proteome</keyword>
<evidence type="ECO:0000313" key="2">
    <source>
        <dbReference type="EMBL" id="KAK3920979.1"/>
    </source>
</evidence>
<proteinExistence type="predicted"/>
<dbReference type="PANTHER" id="PTHR47163">
    <property type="entry name" value="DDE_TNP_IS1595 DOMAIN-CONTAINING PROTEIN"/>
    <property type="match status" value="1"/>
</dbReference>
<evidence type="ECO:0000313" key="3">
    <source>
        <dbReference type="Proteomes" id="UP001219518"/>
    </source>
</evidence>
<reference evidence="2" key="1">
    <citation type="submission" date="2021-07" db="EMBL/GenBank/DDBJ databases">
        <authorList>
            <person name="Catto M.A."/>
            <person name="Jacobson A."/>
            <person name="Kennedy G."/>
            <person name="Labadie P."/>
            <person name="Hunt B.G."/>
            <person name="Srinivasan R."/>
        </authorList>
    </citation>
    <scope>NUCLEOTIDE SEQUENCE</scope>
    <source>
        <strain evidence="2">PL_HMW_Pooled</strain>
        <tissue evidence="2">Head</tissue>
    </source>
</reference>
<dbReference type="SMART" id="SM01126">
    <property type="entry name" value="DDE_Tnp_IS1595"/>
    <property type="match status" value="1"/>
</dbReference>
<comment type="caution">
    <text evidence="2">The sequence shown here is derived from an EMBL/GenBank/DDBJ whole genome shotgun (WGS) entry which is preliminary data.</text>
</comment>
<feature type="domain" description="ISXO2-like transposase" evidence="1">
    <location>
        <begin position="45"/>
        <end position="187"/>
    </location>
</feature>
<gene>
    <name evidence="2" type="ORF">KUF71_010195</name>
</gene>
<dbReference type="PANTHER" id="PTHR47163:SF2">
    <property type="entry name" value="SI:DKEY-17M8.2"/>
    <property type="match status" value="1"/>
</dbReference>
<dbReference type="AlphaFoldDB" id="A0AAE1HGN2"/>
<dbReference type="Proteomes" id="UP001219518">
    <property type="component" value="Unassembled WGS sequence"/>
</dbReference>
<organism evidence="2 3">
    <name type="scientific">Frankliniella fusca</name>
    <dbReference type="NCBI Taxonomy" id="407009"/>
    <lineage>
        <taxon>Eukaryota</taxon>
        <taxon>Metazoa</taxon>
        <taxon>Ecdysozoa</taxon>
        <taxon>Arthropoda</taxon>
        <taxon>Hexapoda</taxon>
        <taxon>Insecta</taxon>
        <taxon>Pterygota</taxon>
        <taxon>Neoptera</taxon>
        <taxon>Paraneoptera</taxon>
        <taxon>Thysanoptera</taxon>
        <taxon>Terebrantia</taxon>
        <taxon>Thripoidea</taxon>
        <taxon>Thripidae</taxon>
        <taxon>Frankliniella</taxon>
    </lineage>
</organism>
<name>A0AAE1HGN2_9NEOP</name>
<dbReference type="Pfam" id="PF12762">
    <property type="entry name" value="DDE_Tnp_IS1595"/>
    <property type="match status" value="1"/>
</dbReference>
<dbReference type="InterPro" id="IPR024445">
    <property type="entry name" value="Tnp_ISXO2-like"/>
</dbReference>
<accession>A0AAE1HGN2</accession>
<dbReference type="InterPro" id="IPR053164">
    <property type="entry name" value="IS1016-like_transposase"/>
</dbReference>
<dbReference type="NCBIfam" id="NF033547">
    <property type="entry name" value="transpos_IS1595"/>
    <property type="match status" value="1"/>
</dbReference>
<dbReference type="EMBL" id="JAHWGI010001029">
    <property type="protein sequence ID" value="KAK3920979.1"/>
    <property type="molecule type" value="Genomic_DNA"/>
</dbReference>
<reference evidence="2" key="2">
    <citation type="journal article" date="2023" name="BMC Genomics">
        <title>Pest status, molecular evolution, and epigenetic factors derived from the genome assembly of Frankliniella fusca, a thysanopteran phytovirus vector.</title>
        <authorList>
            <person name="Catto M.A."/>
            <person name="Labadie P.E."/>
            <person name="Jacobson A.L."/>
            <person name="Kennedy G.G."/>
            <person name="Srinivasan R."/>
            <person name="Hunt B.G."/>
        </authorList>
    </citation>
    <scope>NUCLEOTIDE SEQUENCE</scope>
    <source>
        <strain evidence="2">PL_HMW_Pooled</strain>
    </source>
</reference>